<name>A0A511ZEJ3_9BACI</name>
<keyword evidence="2" id="KW-1185">Reference proteome</keyword>
<proteinExistence type="predicted"/>
<dbReference type="EMBL" id="BJYM01000002">
    <property type="protein sequence ID" value="GEN85860.1"/>
    <property type="molecule type" value="Genomic_DNA"/>
</dbReference>
<gene>
    <name evidence="1" type="ORF">OSO01_05990</name>
</gene>
<evidence type="ECO:0000313" key="1">
    <source>
        <dbReference type="EMBL" id="GEN85860.1"/>
    </source>
</evidence>
<evidence type="ECO:0000313" key="2">
    <source>
        <dbReference type="Proteomes" id="UP000321558"/>
    </source>
</evidence>
<comment type="caution">
    <text evidence="1">The sequence shown here is derived from an EMBL/GenBank/DDBJ whole genome shotgun (WGS) entry which is preliminary data.</text>
</comment>
<evidence type="ECO:0008006" key="3">
    <source>
        <dbReference type="Google" id="ProtNLM"/>
    </source>
</evidence>
<accession>A0A511ZEJ3</accession>
<dbReference type="Pfam" id="PF14276">
    <property type="entry name" value="DUF4363"/>
    <property type="match status" value="1"/>
</dbReference>
<dbReference type="RefSeq" id="WP_147208507.1">
    <property type="nucleotide sequence ID" value="NZ_BJYM01000002.1"/>
</dbReference>
<dbReference type="OrthoDB" id="2704571at2"/>
<dbReference type="InterPro" id="IPR025373">
    <property type="entry name" value="DUF4363"/>
</dbReference>
<reference evidence="1 2" key="1">
    <citation type="submission" date="2019-07" db="EMBL/GenBank/DDBJ databases">
        <title>Whole genome shotgun sequence of Oceanobacillus sojae NBRC 105379.</title>
        <authorList>
            <person name="Hosoyama A."/>
            <person name="Uohara A."/>
            <person name="Ohji S."/>
            <person name="Ichikawa N."/>
        </authorList>
    </citation>
    <scope>NUCLEOTIDE SEQUENCE [LARGE SCALE GENOMIC DNA]</scope>
    <source>
        <strain evidence="1 2">NBRC 105379</strain>
    </source>
</reference>
<sequence length="112" mass="12745">MKKIIIIFTLIFITLSGCSNLVGGDHFFQQIDKLEQAIDQPEWSKVASQAEELKKMYKKDKWKIQLVGDEDEYEGLDESISNLIAAAKEEDSLNTRLELATVKSIFEGIYSL</sequence>
<organism evidence="1 2">
    <name type="scientific">Oceanobacillus sojae</name>
    <dbReference type="NCBI Taxonomy" id="582851"/>
    <lineage>
        <taxon>Bacteria</taxon>
        <taxon>Bacillati</taxon>
        <taxon>Bacillota</taxon>
        <taxon>Bacilli</taxon>
        <taxon>Bacillales</taxon>
        <taxon>Bacillaceae</taxon>
        <taxon>Oceanobacillus</taxon>
    </lineage>
</organism>
<protein>
    <recommendedName>
        <fullName evidence="3">DUF4363 family protein</fullName>
    </recommendedName>
</protein>
<dbReference type="PROSITE" id="PS51257">
    <property type="entry name" value="PROKAR_LIPOPROTEIN"/>
    <property type="match status" value="1"/>
</dbReference>
<dbReference type="AlphaFoldDB" id="A0A511ZEJ3"/>
<dbReference type="Proteomes" id="UP000321558">
    <property type="component" value="Unassembled WGS sequence"/>
</dbReference>